<feature type="transmembrane region" description="Helical" evidence="2">
    <location>
        <begin position="434"/>
        <end position="456"/>
    </location>
</feature>
<feature type="compositionally biased region" description="Basic residues" evidence="1">
    <location>
        <begin position="234"/>
        <end position="254"/>
    </location>
</feature>
<sequence>MQVGFTHSNQGDSQEVSVSNHEFYFKEENNELIISENGGSIRAQIDDDCLILKVIQKIPHAILEEASLQEGSTYFMEIGEKLSYKDSTYELKTLDTSSPIPEPTITQNDEIAPNSVNEDLGQSPSLSLENEESHNSIQFEDADDDESNEKQAKEISESKETPDSADSPDSEDESDVENSGNGYSFQLDTNLAQDTNEDEEKDSGTMSITQVLNVARLQEDEKQASKKDDEHVSRPLKKKSKKKAKKKSGKKKSKNASDSGLAITTARDYKGNRAKRDSKKKARSRSKLLNDHKLVGPFTRFLSALSLMFVTVLLSAQVENEAVNSLSNKGTEIINTQIAKFVDFSFNPEITKSLIVLFIILFISNLLFSVSPTLFICGATTKGSFLTKRAKAILRTPFDFIAHFFPIFETPVIFDTPSLKEIITRGPISYRLRAFRYIPLVTLSIFTFICVGYPIIEQGLSNSNPPEKINIPKKLGKRPLKMKELLISKQFSQENIILRIPATRPSYFIINKKSGRSLYLKNTSSTFFASFKKTLETIPFFKYRYPYLSSFLKDEKSSFLVREDFSKILWGGEIIKGMATEDLMYLDFLAIDQSKKIFNHFKFPYVEYRNLNKFTSFYRSKVEDVYLYINDNSLMQFAKVAGTMRSSELSGFTFLARPKVRIEYVDAVEKAFKGTNDSFLIKELKDIQSIIAVTDNGENRKAFRDFTQYLVEYFKASGNESANRVATQILNLNILSN</sequence>
<name>A0ABY0ID53_9BACT</name>
<evidence type="ECO:0000313" key="3">
    <source>
        <dbReference type="EMBL" id="RZF20873.1"/>
    </source>
</evidence>
<feature type="region of interest" description="Disordered" evidence="1">
    <location>
        <begin position="216"/>
        <end position="286"/>
    </location>
</feature>
<evidence type="ECO:0000313" key="4">
    <source>
        <dbReference type="Proteomes" id="UP000443582"/>
    </source>
</evidence>
<reference evidence="4" key="1">
    <citation type="journal article" date="2019" name="Int. J. Syst. Evol. Microbiol.">
        <title>Halobacteriovorax valvorus sp. nov., a novel prokaryotic predator isolated from coastal seawater of China.</title>
        <authorList>
            <person name="Chen M.-X."/>
        </authorList>
    </citation>
    <scope>NUCLEOTIDE SEQUENCE [LARGE SCALE GENOMIC DNA]</scope>
    <source>
        <strain evidence="4">BL9</strain>
    </source>
</reference>
<feature type="compositionally biased region" description="Polar residues" evidence="1">
    <location>
        <begin position="94"/>
        <end position="122"/>
    </location>
</feature>
<feature type="compositionally biased region" description="Basic and acidic residues" evidence="1">
    <location>
        <begin position="217"/>
        <end position="233"/>
    </location>
</feature>
<evidence type="ECO:0000256" key="2">
    <source>
        <dbReference type="SAM" id="Phobius"/>
    </source>
</evidence>
<comment type="caution">
    <text evidence="3">The sequence shown here is derived from an EMBL/GenBank/DDBJ whole genome shotgun (WGS) entry which is preliminary data.</text>
</comment>
<organism evidence="3 4">
    <name type="scientific">Halobacteriovorax vibrionivorans</name>
    <dbReference type="NCBI Taxonomy" id="2152716"/>
    <lineage>
        <taxon>Bacteria</taxon>
        <taxon>Pseudomonadati</taxon>
        <taxon>Bdellovibrionota</taxon>
        <taxon>Bacteriovoracia</taxon>
        <taxon>Bacteriovoracales</taxon>
        <taxon>Halobacteriovoraceae</taxon>
        <taxon>Halobacteriovorax</taxon>
    </lineage>
</organism>
<feature type="compositionally biased region" description="Acidic residues" evidence="1">
    <location>
        <begin position="166"/>
        <end position="176"/>
    </location>
</feature>
<proteinExistence type="predicted"/>
<keyword evidence="2" id="KW-1133">Transmembrane helix</keyword>
<feature type="transmembrane region" description="Helical" evidence="2">
    <location>
        <begin position="354"/>
        <end position="379"/>
    </location>
</feature>
<accession>A0ABY0ID53</accession>
<feature type="region of interest" description="Disordered" evidence="1">
    <location>
        <begin position="94"/>
        <end position="188"/>
    </location>
</feature>
<feature type="compositionally biased region" description="Basic residues" evidence="1">
    <location>
        <begin position="276"/>
        <end position="286"/>
    </location>
</feature>
<gene>
    <name evidence="3" type="ORF">DAY19_12885</name>
</gene>
<protein>
    <submittedName>
        <fullName evidence="3">Uncharacterized protein</fullName>
    </submittedName>
</protein>
<keyword evidence="4" id="KW-1185">Reference proteome</keyword>
<dbReference type="RefSeq" id="WP_115363114.1">
    <property type="nucleotide sequence ID" value="NZ_QDKL01000003.1"/>
</dbReference>
<feature type="compositionally biased region" description="Basic and acidic residues" evidence="1">
    <location>
        <begin position="148"/>
        <end position="162"/>
    </location>
</feature>
<evidence type="ECO:0000256" key="1">
    <source>
        <dbReference type="SAM" id="MobiDB-lite"/>
    </source>
</evidence>
<keyword evidence="2" id="KW-0472">Membrane</keyword>
<keyword evidence="2" id="KW-0812">Transmembrane</keyword>
<dbReference type="Proteomes" id="UP000443582">
    <property type="component" value="Unassembled WGS sequence"/>
</dbReference>
<dbReference type="EMBL" id="QDKL01000003">
    <property type="protein sequence ID" value="RZF20873.1"/>
    <property type="molecule type" value="Genomic_DNA"/>
</dbReference>